<evidence type="ECO:0000259" key="9">
    <source>
        <dbReference type="PROSITE" id="PS51198"/>
    </source>
</evidence>
<keyword evidence="3 10" id="KW-0347">Helicase</keyword>
<dbReference type="GO" id="GO:0016887">
    <property type="term" value="F:ATP hydrolysis activity"/>
    <property type="evidence" value="ECO:0007669"/>
    <property type="project" value="RHEA"/>
</dbReference>
<dbReference type="EMBL" id="MLJW01001078">
    <property type="protein sequence ID" value="OIQ80312.1"/>
    <property type="molecule type" value="Genomic_DNA"/>
</dbReference>
<dbReference type="EC" id="5.6.2.4" evidence="7"/>
<evidence type="ECO:0000313" key="10">
    <source>
        <dbReference type="EMBL" id="OIQ80312.1"/>
    </source>
</evidence>
<evidence type="ECO:0000256" key="1">
    <source>
        <dbReference type="ARBA" id="ARBA00022741"/>
    </source>
</evidence>
<reference evidence="10" key="1">
    <citation type="submission" date="2016-10" db="EMBL/GenBank/DDBJ databases">
        <title>Sequence of Gallionella enrichment culture.</title>
        <authorList>
            <person name="Poehlein A."/>
            <person name="Muehling M."/>
            <person name="Daniel R."/>
        </authorList>
    </citation>
    <scope>NUCLEOTIDE SEQUENCE</scope>
</reference>
<feature type="domain" description="UvrD-like helicase ATP-binding" evidence="9">
    <location>
        <begin position="264"/>
        <end position="590"/>
    </location>
</feature>
<comment type="caution">
    <text evidence="10">The sequence shown here is derived from an EMBL/GenBank/DDBJ whole genome shotgun (WGS) entry which is preliminary data.</text>
</comment>
<accession>A0A1J5QA90</accession>
<dbReference type="Gene3D" id="3.40.50.300">
    <property type="entry name" value="P-loop containing nucleotide triphosphate hydrolases"/>
    <property type="match status" value="2"/>
</dbReference>
<dbReference type="AlphaFoldDB" id="A0A1J5QA90"/>
<proteinExistence type="predicted"/>
<evidence type="ECO:0000256" key="6">
    <source>
        <dbReference type="ARBA" id="ARBA00034617"/>
    </source>
</evidence>
<dbReference type="GO" id="GO:0005829">
    <property type="term" value="C:cytosol"/>
    <property type="evidence" value="ECO:0007669"/>
    <property type="project" value="TreeGrafter"/>
</dbReference>
<keyword evidence="1" id="KW-0547">Nucleotide-binding</keyword>
<evidence type="ECO:0000256" key="4">
    <source>
        <dbReference type="ARBA" id="ARBA00022840"/>
    </source>
</evidence>
<keyword evidence="5" id="KW-0413">Isomerase</keyword>
<keyword evidence="4" id="KW-0067">ATP-binding</keyword>
<evidence type="ECO:0000256" key="3">
    <source>
        <dbReference type="ARBA" id="ARBA00022806"/>
    </source>
</evidence>
<comment type="catalytic activity">
    <reaction evidence="6">
        <text>Couples ATP hydrolysis with the unwinding of duplex DNA by translocating in the 3'-5' direction.</text>
        <dbReference type="EC" id="5.6.2.4"/>
    </reaction>
</comment>
<dbReference type="PROSITE" id="PS51198">
    <property type="entry name" value="UVRD_HELICASE_ATP_BIND"/>
    <property type="match status" value="1"/>
</dbReference>
<evidence type="ECO:0000256" key="7">
    <source>
        <dbReference type="ARBA" id="ARBA00034808"/>
    </source>
</evidence>
<gene>
    <name evidence="10" type="primary">uvrD2_2</name>
    <name evidence="10" type="ORF">GALL_379300</name>
</gene>
<dbReference type="Pfam" id="PF13361">
    <property type="entry name" value="UvrD_C"/>
    <property type="match status" value="1"/>
</dbReference>
<evidence type="ECO:0000256" key="8">
    <source>
        <dbReference type="ARBA" id="ARBA00048988"/>
    </source>
</evidence>
<dbReference type="SUPFAM" id="SSF52540">
    <property type="entry name" value="P-loop containing nucleoside triphosphate hydrolases"/>
    <property type="match status" value="1"/>
</dbReference>
<dbReference type="InterPro" id="IPR014016">
    <property type="entry name" value="UvrD-like_ATP-bd"/>
</dbReference>
<protein>
    <recommendedName>
        <fullName evidence="7">DNA 3'-5' helicase</fullName>
        <ecNumber evidence="7">5.6.2.4</ecNumber>
    </recommendedName>
</protein>
<dbReference type="GO" id="GO:0003677">
    <property type="term" value="F:DNA binding"/>
    <property type="evidence" value="ECO:0007669"/>
    <property type="project" value="InterPro"/>
</dbReference>
<dbReference type="GO" id="GO:0043138">
    <property type="term" value="F:3'-5' DNA helicase activity"/>
    <property type="evidence" value="ECO:0007669"/>
    <property type="project" value="UniProtKB-EC"/>
</dbReference>
<name>A0A1J5QA90_9ZZZZ</name>
<dbReference type="InterPro" id="IPR027417">
    <property type="entry name" value="P-loop_NTPase"/>
</dbReference>
<dbReference type="PANTHER" id="PTHR11070:SF45">
    <property type="entry name" value="DNA 3'-5' HELICASE"/>
    <property type="match status" value="1"/>
</dbReference>
<dbReference type="GO" id="GO:0000725">
    <property type="term" value="P:recombinational repair"/>
    <property type="evidence" value="ECO:0007669"/>
    <property type="project" value="TreeGrafter"/>
</dbReference>
<evidence type="ECO:0000256" key="2">
    <source>
        <dbReference type="ARBA" id="ARBA00022801"/>
    </source>
</evidence>
<dbReference type="InterPro" id="IPR014017">
    <property type="entry name" value="DNA_helicase_UvrD-like_C"/>
</dbReference>
<sequence>MPTIIVTKWAGKLDGSVKAKAMTFLQKLAADDTVPGLHIEPIHQAADPRVRTGRVDEFYRAVMFRLDGDGETHYVIHGVWPHDDAIAVASRVRLKVNPINGLPQIEELATPAPVATPVAVEPSHEEPTQHLAAPIEPAPEAAREPLLVRLGLSRGDLTDRLGIPENFADAALAAPDEDAILALAQPHQDSWIGMILVDLATGDSVDLIVDRMELESTESTGDEDADLLASLKRPGAQAQFAFIGDQEELRRVIEAGDFGAWRVFLHPEQRRYVGKTFSGPFRLSGGAGTGKTVVLVHRARSLIQRDPSARVVLTTFTKNLADALKESLAQLDPRIPFADGLGQPGVFVSGIDSLAAAVIRSADGSLADAVHAVLGAARTEVAGRTPNARWRTVADAATTSLPPQLVNETFLAAEYATVVLPARIRSAEEYLRVGRPGRGVALDRAKRHGVWELIEAYRAQNRIDGTLDYGEAAAVAAAYLEGRAAAHRPPADHVLVDEGQDLSPSHWQLLRALAVPGPDDLFIAEDSHQRIYGPRTVLSRYGVKITGRSRRLTLNYRTTAQNLQYAMGVLEGGHYVDLEETPEATGYRSARSGPEPVFVDAPSITAELDAAADAVRGWLQAGAVPETIAILVHDRYQRDRVVNGLSERGVTVRAVERERPQGGRPLVMTMHRAKGTEFSKVVLAGVGAPTAFEESFLAEMDDAERADAELRARSLVYVAATRARDELVVLRRS</sequence>
<evidence type="ECO:0000256" key="5">
    <source>
        <dbReference type="ARBA" id="ARBA00023235"/>
    </source>
</evidence>
<keyword evidence="2 10" id="KW-0378">Hydrolase</keyword>
<dbReference type="Pfam" id="PF00580">
    <property type="entry name" value="UvrD-helicase"/>
    <property type="match status" value="1"/>
</dbReference>
<comment type="catalytic activity">
    <reaction evidence="8">
        <text>ATP + H2O = ADP + phosphate + H(+)</text>
        <dbReference type="Rhea" id="RHEA:13065"/>
        <dbReference type="ChEBI" id="CHEBI:15377"/>
        <dbReference type="ChEBI" id="CHEBI:15378"/>
        <dbReference type="ChEBI" id="CHEBI:30616"/>
        <dbReference type="ChEBI" id="CHEBI:43474"/>
        <dbReference type="ChEBI" id="CHEBI:456216"/>
        <dbReference type="EC" id="5.6.2.4"/>
    </reaction>
</comment>
<organism evidence="10">
    <name type="scientific">mine drainage metagenome</name>
    <dbReference type="NCBI Taxonomy" id="410659"/>
    <lineage>
        <taxon>unclassified sequences</taxon>
        <taxon>metagenomes</taxon>
        <taxon>ecological metagenomes</taxon>
    </lineage>
</organism>
<dbReference type="PANTHER" id="PTHR11070">
    <property type="entry name" value="UVRD / RECB / PCRA DNA HELICASE FAMILY MEMBER"/>
    <property type="match status" value="1"/>
</dbReference>
<dbReference type="GO" id="GO:0005524">
    <property type="term" value="F:ATP binding"/>
    <property type="evidence" value="ECO:0007669"/>
    <property type="project" value="UniProtKB-KW"/>
</dbReference>
<dbReference type="InterPro" id="IPR000212">
    <property type="entry name" value="DNA_helicase_UvrD/REP"/>
</dbReference>